<dbReference type="InterPro" id="IPR011050">
    <property type="entry name" value="Pectin_lyase_fold/virulence"/>
</dbReference>
<dbReference type="SUPFAM" id="SSF51126">
    <property type="entry name" value="Pectin lyase-like"/>
    <property type="match status" value="1"/>
</dbReference>
<keyword evidence="6" id="KW-1185">Reference proteome</keyword>
<dbReference type="Proteomes" id="UP001427805">
    <property type="component" value="Unassembled WGS sequence"/>
</dbReference>
<evidence type="ECO:0000256" key="1">
    <source>
        <dbReference type="ARBA" id="ARBA00022723"/>
    </source>
</evidence>
<dbReference type="InterPro" id="IPR012334">
    <property type="entry name" value="Pectin_lyas_fold"/>
</dbReference>
<dbReference type="InterPro" id="IPR052063">
    <property type="entry name" value="Polysaccharide_Lyase_1"/>
</dbReference>
<evidence type="ECO:0000256" key="3">
    <source>
        <dbReference type="SAM" id="MobiDB-lite"/>
    </source>
</evidence>
<keyword evidence="2" id="KW-0325">Glycoprotein</keyword>
<dbReference type="GO" id="GO:0016829">
    <property type="term" value="F:lyase activity"/>
    <property type="evidence" value="ECO:0007669"/>
    <property type="project" value="UniProtKB-KW"/>
</dbReference>
<evidence type="ECO:0000256" key="2">
    <source>
        <dbReference type="ARBA" id="ARBA00023180"/>
    </source>
</evidence>
<keyword evidence="5" id="KW-0456">Lyase</keyword>
<accession>A0ABV0BGL7</accession>
<evidence type="ECO:0000256" key="4">
    <source>
        <dbReference type="SAM" id="SignalP"/>
    </source>
</evidence>
<organism evidence="5 6">
    <name type="scientific">Sphingomonas rustica</name>
    <dbReference type="NCBI Taxonomy" id="3103142"/>
    <lineage>
        <taxon>Bacteria</taxon>
        <taxon>Pseudomonadati</taxon>
        <taxon>Pseudomonadota</taxon>
        <taxon>Alphaproteobacteria</taxon>
        <taxon>Sphingomonadales</taxon>
        <taxon>Sphingomonadaceae</taxon>
        <taxon>Sphingomonas</taxon>
    </lineage>
</organism>
<dbReference type="RefSeq" id="WP_346249009.1">
    <property type="nucleotide sequence ID" value="NZ_JBDIZK010000021.1"/>
</dbReference>
<dbReference type="Gene3D" id="2.160.20.10">
    <property type="entry name" value="Single-stranded right-handed beta-helix, Pectin lyase-like"/>
    <property type="match status" value="1"/>
</dbReference>
<evidence type="ECO:0000313" key="5">
    <source>
        <dbReference type="EMBL" id="MEN3749961.1"/>
    </source>
</evidence>
<dbReference type="PANTHER" id="PTHR42970:SF1">
    <property type="entry name" value="PECTATE LYASE C-RELATED"/>
    <property type="match status" value="1"/>
</dbReference>
<feature type="compositionally biased region" description="Basic and acidic residues" evidence="3">
    <location>
        <begin position="438"/>
        <end position="450"/>
    </location>
</feature>
<name>A0ABV0BGL7_9SPHN</name>
<feature type="chain" id="PRO_5046592346" evidence="4">
    <location>
        <begin position="21"/>
        <end position="450"/>
    </location>
</feature>
<keyword evidence="1" id="KW-0479">Metal-binding</keyword>
<feature type="region of interest" description="Disordered" evidence="3">
    <location>
        <begin position="420"/>
        <end position="450"/>
    </location>
</feature>
<feature type="signal peptide" evidence="4">
    <location>
        <begin position="1"/>
        <end position="20"/>
    </location>
</feature>
<comment type="caution">
    <text evidence="5">The sequence shown here is derived from an EMBL/GenBank/DDBJ whole genome shotgun (WGS) entry which is preliminary data.</text>
</comment>
<gene>
    <name evidence="5" type="ORF">TPR58_22505</name>
</gene>
<protein>
    <submittedName>
        <fullName evidence="5">Pectate lyase</fullName>
    </submittedName>
</protein>
<reference evidence="5 6" key="1">
    <citation type="submission" date="2024-05" db="EMBL/GenBank/DDBJ databases">
        <title>Sphingomonas sp. HF-S3 16S ribosomal RNA gene Genome sequencing and assembly.</title>
        <authorList>
            <person name="Lee H."/>
        </authorList>
    </citation>
    <scope>NUCLEOTIDE SEQUENCE [LARGE SCALE GENOMIC DNA]</scope>
    <source>
        <strain evidence="5 6">HF-S3</strain>
    </source>
</reference>
<sequence>MKKIALFLACLVAMPGAAMAQAAFPGAVGPAAETVGGRGGQIIRVTNLNPGGPGSFKAAVEAKGPRIVVFEVAGVIDMKREPIEIREPFLTIAGQTAPSPGITLIKTGIDVRTHDVIVRHIRVRTGADNQPKRSGWEADAFSTVAARNVIIDHNTFSWAIDENMSASGPRFTGNTVAEWRNGTSRNITFSNNLAAEGLADSSHPKGEHSKGSLVHDNTTGIVFYRNVWAHNVERHPLVKGGAQVLMVNNLIYNPKHRAVHYNLMALEWGDHPYVTGQITAIGNVMRGGNDTDKDLPFLMIGGDGDLDYYGRDNRAVDLHGNKLPMFGRYGETKAKIVEKQAPLMSTAGMTVLPSGQVETSVLATAGARPWDRDEDDIRVLYFVAEGRGFVINDEKDVSAYPSYGAVFAPFNEAEWNLDTMEPKSSRYPGQKGPVQEHLSPRDADMRQGAK</sequence>
<dbReference type="EMBL" id="JBDIZK010000021">
    <property type="protein sequence ID" value="MEN3749961.1"/>
    <property type="molecule type" value="Genomic_DNA"/>
</dbReference>
<dbReference type="PANTHER" id="PTHR42970">
    <property type="entry name" value="PECTATE LYASE C-RELATED"/>
    <property type="match status" value="1"/>
</dbReference>
<proteinExistence type="predicted"/>
<evidence type="ECO:0000313" key="6">
    <source>
        <dbReference type="Proteomes" id="UP001427805"/>
    </source>
</evidence>
<keyword evidence="4" id="KW-0732">Signal</keyword>